<dbReference type="AlphaFoldDB" id="A0A2V2V2L4"/>
<evidence type="ECO:0000256" key="9">
    <source>
        <dbReference type="PIRSR" id="PIRSR001529-1"/>
    </source>
</evidence>
<feature type="binding site" evidence="9">
    <location>
        <position position="318"/>
    </location>
    <ligand>
        <name>L-serine</name>
        <dbReference type="ChEBI" id="CHEBI:33384"/>
    </ligand>
</feature>
<dbReference type="InterPro" id="IPR045864">
    <property type="entry name" value="aa-tRNA-synth_II/BPL/LPL"/>
</dbReference>
<dbReference type="VEuPathDB" id="TriTrypDB:TcCL_ESM01264"/>
<feature type="binding site" evidence="9">
    <location>
        <position position="295"/>
    </location>
    <ligand>
        <name>L-serine</name>
        <dbReference type="ChEBI" id="CHEBI:33384"/>
    </ligand>
</feature>
<keyword evidence="6" id="KW-0648">Protein biosynthesis</keyword>
<evidence type="ECO:0000256" key="10">
    <source>
        <dbReference type="PIRSR" id="PIRSR001529-2"/>
    </source>
</evidence>
<dbReference type="GO" id="GO:0005524">
    <property type="term" value="F:ATP binding"/>
    <property type="evidence" value="ECO:0007669"/>
    <property type="project" value="UniProtKB-KW"/>
</dbReference>
<dbReference type="InterPro" id="IPR010978">
    <property type="entry name" value="tRNA-bd_arm"/>
</dbReference>
<dbReference type="InterPro" id="IPR015866">
    <property type="entry name" value="Ser-tRNA-synth_1_N"/>
</dbReference>
<dbReference type="VEuPathDB" id="TriTrypDB:TcBrA4_0089380"/>
<proteinExistence type="inferred from homology"/>
<dbReference type="PIRSF" id="PIRSF001529">
    <property type="entry name" value="Ser-tRNA-synth_IIa"/>
    <property type="match status" value="1"/>
</dbReference>
<dbReference type="VEuPathDB" id="TriTrypDB:Tc_MARK_563"/>
<dbReference type="InterPro" id="IPR002317">
    <property type="entry name" value="Ser-tRNA-ligase_type_1"/>
</dbReference>
<keyword evidence="7 12" id="KW-0030">Aminoacyl-tRNA synthetase</keyword>
<dbReference type="VEuPathDB" id="TriTrypDB:TCSYLVIO_001717"/>
<evidence type="ECO:0000256" key="4">
    <source>
        <dbReference type="ARBA" id="ARBA00022741"/>
    </source>
</evidence>
<dbReference type="Pfam" id="PF00587">
    <property type="entry name" value="tRNA-synt_2b"/>
    <property type="match status" value="1"/>
</dbReference>
<evidence type="ECO:0000256" key="3">
    <source>
        <dbReference type="ARBA" id="ARBA00022598"/>
    </source>
</evidence>
<dbReference type="GO" id="GO:0004828">
    <property type="term" value="F:serine-tRNA ligase activity"/>
    <property type="evidence" value="ECO:0007669"/>
    <property type="project" value="UniProtKB-EC"/>
</dbReference>
<keyword evidence="4" id="KW-0547">Nucleotide-binding</keyword>
<dbReference type="VEuPathDB" id="TriTrypDB:TcCLB.506777.80"/>
<evidence type="ECO:0000256" key="8">
    <source>
        <dbReference type="ARBA" id="ARBA00031113"/>
    </source>
</evidence>
<dbReference type="SUPFAM" id="SSF46589">
    <property type="entry name" value="tRNA-binding arm"/>
    <property type="match status" value="1"/>
</dbReference>
<evidence type="ECO:0000313" key="13">
    <source>
        <dbReference type="Proteomes" id="UP000246121"/>
    </source>
</evidence>
<dbReference type="InterPro" id="IPR006195">
    <property type="entry name" value="aa-tRNA-synth_II"/>
</dbReference>
<dbReference type="PANTHER" id="PTHR11778">
    <property type="entry name" value="SERYL-TRNA SYNTHETASE"/>
    <property type="match status" value="1"/>
</dbReference>
<evidence type="ECO:0000313" key="12">
    <source>
        <dbReference type="EMBL" id="PWU88643.1"/>
    </source>
</evidence>
<reference evidence="12 13" key="1">
    <citation type="journal article" date="2018" name="Microb. Genom.">
        <title>Expanding an expanded genome: long-read sequencing of Trypanosoma cruzi.</title>
        <authorList>
            <person name="Berna L."/>
            <person name="Rodriguez M."/>
            <person name="Chiribao M.L."/>
            <person name="Parodi-Talice A."/>
            <person name="Pita S."/>
            <person name="Rijo G."/>
            <person name="Alvarez-Valin F."/>
            <person name="Robello C."/>
        </authorList>
    </citation>
    <scope>NUCLEOTIDE SEQUENCE [LARGE SCALE GENOMIC DNA]</scope>
    <source>
        <strain evidence="12 13">Dm28c</strain>
    </source>
</reference>
<dbReference type="VEuPathDB" id="TriTrypDB:TcYC6_0045000"/>
<dbReference type="VEuPathDB" id="TriTrypDB:TCDM_00585"/>
<dbReference type="VEuPathDB" id="TriTrypDB:TcCLB.511163.10"/>
<dbReference type="VEuPathDB" id="TriTrypDB:C4B63_70g63"/>
<comment type="caution">
    <text evidence="12">The sequence shown here is derived from an EMBL/GenBank/DDBJ whole genome shotgun (WGS) entry which is preliminary data.</text>
</comment>
<dbReference type="FunFam" id="1.10.287.40:FF:000007">
    <property type="entry name" value="Seryl-tRNA synthetase, putative"/>
    <property type="match status" value="1"/>
</dbReference>
<feature type="site" description="Important for serine binding" evidence="9">
    <location>
        <position position="425"/>
    </location>
</feature>
<dbReference type="VEuPathDB" id="TriTrypDB:ECC02_002860"/>
<dbReference type="Gene3D" id="3.30.930.10">
    <property type="entry name" value="Bira Bifunctional Protein, Domain 2"/>
    <property type="match status" value="1"/>
</dbReference>
<dbReference type="InterPro" id="IPR042103">
    <property type="entry name" value="SerRS_1_N_sf"/>
</dbReference>
<dbReference type="Gene3D" id="1.10.287.40">
    <property type="entry name" value="Serine-tRNA synthetase, tRNA binding domain"/>
    <property type="match status" value="1"/>
</dbReference>
<dbReference type="NCBIfam" id="TIGR00414">
    <property type="entry name" value="serS"/>
    <property type="match status" value="1"/>
</dbReference>
<dbReference type="GO" id="GO:0006434">
    <property type="term" value="P:seryl-tRNA aminoacylation"/>
    <property type="evidence" value="ECO:0007669"/>
    <property type="project" value="InterPro"/>
</dbReference>
<dbReference type="PRINTS" id="PR00981">
    <property type="entry name" value="TRNASYNTHSER"/>
</dbReference>
<dbReference type="SUPFAM" id="SSF55681">
    <property type="entry name" value="Class II aaRS and biotin synthetases"/>
    <property type="match status" value="1"/>
</dbReference>
<protein>
    <recommendedName>
        <fullName evidence="2">serine--tRNA ligase</fullName>
        <ecNumber evidence="2">6.1.1.11</ecNumber>
    </recommendedName>
    <alternativeName>
        <fullName evidence="8">Seryl-tRNA synthetase</fullName>
    </alternativeName>
</protein>
<evidence type="ECO:0000259" key="11">
    <source>
        <dbReference type="PROSITE" id="PS50862"/>
    </source>
</evidence>
<organism evidence="12 13">
    <name type="scientific">Trypanosoma cruzi</name>
    <dbReference type="NCBI Taxonomy" id="5693"/>
    <lineage>
        <taxon>Eukaryota</taxon>
        <taxon>Discoba</taxon>
        <taxon>Euglenozoa</taxon>
        <taxon>Kinetoplastea</taxon>
        <taxon>Metakinetoplastina</taxon>
        <taxon>Trypanosomatida</taxon>
        <taxon>Trypanosomatidae</taxon>
        <taxon>Trypanosoma</taxon>
        <taxon>Schizotrypanum</taxon>
    </lineage>
</organism>
<feature type="binding site" evidence="10">
    <location>
        <begin position="295"/>
        <end position="297"/>
    </location>
    <ligand>
        <name>ATP</name>
        <dbReference type="ChEBI" id="CHEBI:30616"/>
    </ligand>
</feature>
<evidence type="ECO:0000256" key="5">
    <source>
        <dbReference type="ARBA" id="ARBA00022840"/>
    </source>
</evidence>
<dbReference type="VEuPathDB" id="TriTrypDB:BCY84_12934"/>
<feature type="binding site" evidence="9">
    <location>
        <position position="264"/>
    </location>
    <ligand>
        <name>L-serine</name>
        <dbReference type="ChEBI" id="CHEBI:33384"/>
    </ligand>
</feature>
<feature type="binding site" evidence="10">
    <location>
        <begin position="384"/>
        <end position="387"/>
    </location>
    <ligand>
        <name>ATP</name>
        <dbReference type="ChEBI" id="CHEBI:30616"/>
    </ligand>
</feature>
<gene>
    <name evidence="12" type="ORF">C4B63_70g63</name>
</gene>
<dbReference type="FunFam" id="3.30.930.10:FF:000026">
    <property type="entry name" value="Seryl-tRNA synthetase, cytoplasmic"/>
    <property type="match status" value="1"/>
</dbReference>
<dbReference type="VEuPathDB" id="TriTrypDB:C3747_43g46"/>
<dbReference type="CDD" id="cd00770">
    <property type="entry name" value="SerRS_core"/>
    <property type="match status" value="1"/>
</dbReference>
<accession>A0A2V2V2L4</accession>
<keyword evidence="5 10" id="KW-0067">ATP-binding</keyword>
<sequence>MGLDVQLFRDEKGADIIRESQRRRFADSTIVDAVLEVDKSWRRTQFMTDAYNKLINTCSKLVGAKKKEKEADGDTSDIPESIRAACKEGELAPDQLKGLCVLQLKQLSKDLSEQVSVLAKEAAELVAKRDGLVLSVGNIIHESVPVAQDEDTGNVVVRTFGDVTKRAKLNHVTIMERLGMMDTTKTVTSMAGGRAYVLKGGLVQLQLALLSYGMNFLVSRGYTPLYPPFFLNKDAMSEVAQLSQFDEELYKVTGDGEEKYLIATSEMPIAAYHRGKWFTELKEPLKYAGMSSCFRKEAGAHGRDTLGIFRVHQFDKLEQFLVCSPREEESWRHLEEMIRTSEEFCESLGLPYRTINICSGALNNAAAKKYDVEAWFPASGAFRELVSCSNCTDYQARGVNCRFGPNLRNVSANNVKEYCHMLNGTLCAITRTMCCICENYQTEEGVVIPDVLRPYMMGLEMLKFADNVPSAEETEPK</sequence>
<feature type="domain" description="Aminoacyl-transfer RNA synthetases class-II family profile" evidence="11">
    <location>
        <begin position="170"/>
        <end position="449"/>
    </location>
</feature>
<dbReference type="InterPro" id="IPR033729">
    <property type="entry name" value="SerRS_core"/>
</dbReference>
<evidence type="ECO:0000256" key="6">
    <source>
        <dbReference type="ARBA" id="ARBA00022917"/>
    </source>
</evidence>
<dbReference type="InterPro" id="IPR002314">
    <property type="entry name" value="aa-tRNA-synt_IIb"/>
</dbReference>
<dbReference type="OrthoDB" id="10264585at2759"/>
<feature type="binding site" evidence="9">
    <location>
        <position position="423"/>
    </location>
    <ligand>
        <name>L-serine</name>
        <dbReference type="ChEBI" id="CHEBI:33384"/>
    </ligand>
</feature>
<dbReference type="Proteomes" id="UP000246121">
    <property type="component" value="Unassembled WGS sequence"/>
</dbReference>
<dbReference type="PROSITE" id="PS50862">
    <property type="entry name" value="AA_TRNA_LIGASE_II"/>
    <property type="match status" value="1"/>
</dbReference>
<evidence type="ECO:0000256" key="7">
    <source>
        <dbReference type="ARBA" id="ARBA00023146"/>
    </source>
</evidence>
<keyword evidence="3" id="KW-0436">Ligase</keyword>
<evidence type="ECO:0000256" key="2">
    <source>
        <dbReference type="ARBA" id="ARBA00012840"/>
    </source>
</evidence>
<name>A0A2V2V2L4_TRYCR</name>
<dbReference type="Pfam" id="PF02403">
    <property type="entry name" value="Seryl_tRNA_N"/>
    <property type="match status" value="1"/>
</dbReference>
<comment type="similarity">
    <text evidence="1">Belongs to the class-II aminoacyl-tRNA synthetase family. Type-1 seryl-tRNA synthetase subfamily.</text>
</comment>
<dbReference type="EMBL" id="PRFA01000070">
    <property type="protein sequence ID" value="PWU88643.1"/>
    <property type="molecule type" value="Genomic_DNA"/>
</dbReference>
<dbReference type="VEuPathDB" id="TriTrypDB:TcG_03399"/>
<evidence type="ECO:0000256" key="1">
    <source>
        <dbReference type="ARBA" id="ARBA00010728"/>
    </source>
</evidence>
<dbReference type="EC" id="6.1.1.11" evidence="2"/>
<feature type="binding site" evidence="10">
    <location>
        <begin position="311"/>
        <end position="314"/>
    </location>
    <ligand>
        <name>ATP</name>
        <dbReference type="ChEBI" id="CHEBI:30616"/>
    </ligand>
</feature>